<proteinExistence type="predicted"/>
<keyword evidence="3" id="KW-1185">Reference proteome</keyword>
<dbReference type="EMBL" id="JAMCCK010000107">
    <property type="protein sequence ID" value="MCL3998982.1"/>
    <property type="molecule type" value="Genomic_DNA"/>
</dbReference>
<evidence type="ECO:0000313" key="3">
    <source>
        <dbReference type="Proteomes" id="UP001202052"/>
    </source>
</evidence>
<dbReference type="PROSITE" id="PS51257">
    <property type="entry name" value="PROKAR_LIPOPROTEIN"/>
    <property type="match status" value="1"/>
</dbReference>
<organism evidence="2 3">
    <name type="scientific">Streptomyces lavenduligriseus</name>
    <dbReference type="NCBI Taxonomy" id="67315"/>
    <lineage>
        <taxon>Bacteria</taxon>
        <taxon>Bacillati</taxon>
        <taxon>Actinomycetota</taxon>
        <taxon>Actinomycetes</taxon>
        <taxon>Kitasatosporales</taxon>
        <taxon>Streptomycetaceae</taxon>
        <taxon>Streptomyces</taxon>
    </lineage>
</organism>
<sequence length="171" mass="18471">MRPTAALTAPALLAALLTACDTAQQAARPSPDDVIKAATRKLTDDCLARQGITKTAAEQRVNDALFGAGDPELSLRLPTGYVVRAHTDGCLAAAQRRLYGDQDRWFRVSVVVNNLKPEAVKNHRPLGEVRAAHRVQLAQWERMRARALTEATALLKGGDPGNTRLKGNTTP</sequence>
<keyword evidence="1" id="KW-0732">Signal</keyword>
<accession>A0ABT0P5H7</accession>
<comment type="caution">
    <text evidence="2">The sequence shown here is derived from an EMBL/GenBank/DDBJ whole genome shotgun (WGS) entry which is preliminary data.</text>
</comment>
<evidence type="ECO:0000313" key="2">
    <source>
        <dbReference type="EMBL" id="MCL3998982.1"/>
    </source>
</evidence>
<dbReference type="Proteomes" id="UP001202052">
    <property type="component" value="Unassembled WGS sequence"/>
</dbReference>
<reference evidence="2 3" key="1">
    <citation type="submission" date="2022-05" db="EMBL/GenBank/DDBJ databases">
        <title>Genome Resource of Streptomyces lavenduligriseus GA1-1, a Strain with Broad-Spectrum Antifungal Activity against Phytopathogenic Fungi.</title>
        <authorList>
            <person name="Qi D."/>
        </authorList>
    </citation>
    <scope>NUCLEOTIDE SEQUENCE [LARGE SCALE GENOMIC DNA]</scope>
    <source>
        <strain evidence="2 3">GA1-1</strain>
    </source>
</reference>
<feature type="signal peptide" evidence="1">
    <location>
        <begin position="1"/>
        <end position="26"/>
    </location>
</feature>
<name>A0ABT0P5H7_9ACTN</name>
<evidence type="ECO:0008006" key="4">
    <source>
        <dbReference type="Google" id="ProtNLM"/>
    </source>
</evidence>
<protein>
    <recommendedName>
        <fullName evidence="4">Lipoprotein</fullName>
    </recommendedName>
</protein>
<gene>
    <name evidence="2" type="ORF">M4438_36765</name>
</gene>
<evidence type="ECO:0000256" key="1">
    <source>
        <dbReference type="SAM" id="SignalP"/>
    </source>
</evidence>
<dbReference type="RefSeq" id="WP_249493524.1">
    <property type="nucleotide sequence ID" value="NZ_JAMCCK010000107.1"/>
</dbReference>
<feature type="chain" id="PRO_5047096495" description="Lipoprotein" evidence="1">
    <location>
        <begin position="27"/>
        <end position="171"/>
    </location>
</feature>